<name>A0ABT2K1T2_9ACTN</name>
<evidence type="ECO:0000313" key="5">
    <source>
        <dbReference type="Proteomes" id="UP001156389"/>
    </source>
</evidence>
<feature type="transmembrane region" description="Helical" evidence="2">
    <location>
        <begin position="71"/>
        <end position="90"/>
    </location>
</feature>
<evidence type="ECO:0000259" key="3">
    <source>
        <dbReference type="Pfam" id="PF03372"/>
    </source>
</evidence>
<dbReference type="GO" id="GO:0004519">
    <property type="term" value="F:endonuclease activity"/>
    <property type="evidence" value="ECO:0007669"/>
    <property type="project" value="UniProtKB-KW"/>
</dbReference>
<sequence>MHTGEEQYRGEVPPEIRRTADTAPAPAVPDSAARRARRRRVLGWCAALLLFPVSVPLVFRGIDADGATPIPQLLAFLPWFLAPAWLALALAVLGRRWLVTVWSVAVLATTGWFIQPYGADAPPPREHPPTARFRVLTANLQYGQATEALLREVQRERPQLVSVQECESTCVEALRGAELREAYPHRVITEAGGAGGSALLSTYPLHTRTPVPGQLTMPSAVAEIGGREVRIQVAHPMPPEPSSMGAWKRELGNLRDWAARGDQPRVIAGDFNATQDHAAFRDILETGLRDAARLQGQSRTPTWPTATSPPLGAQIDHVLLSRHFEAADAQFLDLPGSDHRGLLVDLKMY</sequence>
<dbReference type="RefSeq" id="WP_260221440.1">
    <property type="nucleotide sequence ID" value="NZ_JAJAGO010000018.1"/>
</dbReference>
<reference evidence="4 5" key="1">
    <citation type="submission" date="2021-10" db="EMBL/GenBank/DDBJ databases">
        <title>Streptomyces gossypii sp. nov., isolated from soil collected from cotton field.</title>
        <authorList>
            <person name="Ge X."/>
            <person name="Chen X."/>
            <person name="Liu W."/>
        </authorList>
    </citation>
    <scope>NUCLEOTIDE SEQUENCE [LARGE SCALE GENOMIC DNA]</scope>
    <source>
        <strain evidence="4 5">N2-109</strain>
    </source>
</reference>
<feature type="transmembrane region" description="Helical" evidence="2">
    <location>
        <begin position="41"/>
        <end position="59"/>
    </location>
</feature>
<feature type="domain" description="Endonuclease/exonuclease/phosphatase" evidence="3">
    <location>
        <begin position="136"/>
        <end position="339"/>
    </location>
</feature>
<keyword evidence="4" id="KW-0378">Hydrolase</keyword>
<keyword evidence="2" id="KW-0812">Transmembrane</keyword>
<keyword evidence="5" id="KW-1185">Reference proteome</keyword>
<dbReference type="InterPro" id="IPR005135">
    <property type="entry name" value="Endo/exonuclease/phosphatase"/>
</dbReference>
<accession>A0ABT2K1T2</accession>
<proteinExistence type="predicted"/>
<keyword evidence="4" id="KW-0255">Endonuclease</keyword>
<dbReference type="Proteomes" id="UP001156389">
    <property type="component" value="Unassembled WGS sequence"/>
</dbReference>
<keyword evidence="4" id="KW-0540">Nuclease</keyword>
<feature type="region of interest" description="Disordered" evidence="1">
    <location>
        <begin position="1"/>
        <end position="31"/>
    </location>
</feature>
<dbReference type="Pfam" id="PF03372">
    <property type="entry name" value="Exo_endo_phos"/>
    <property type="match status" value="1"/>
</dbReference>
<evidence type="ECO:0000256" key="1">
    <source>
        <dbReference type="SAM" id="MobiDB-lite"/>
    </source>
</evidence>
<gene>
    <name evidence="4" type="ORF">LHJ74_30215</name>
</gene>
<evidence type="ECO:0000256" key="2">
    <source>
        <dbReference type="SAM" id="Phobius"/>
    </source>
</evidence>
<feature type="transmembrane region" description="Helical" evidence="2">
    <location>
        <begin position="97"/>
        <end position="114"/>
    </location>
</feature>
<dbReference type="InterPro" id="IPR036691">
    <property type="entry name" value="Endo/exonu/phosph_ase_sf"/>
</dbReference>
<protein>
    <submittedName>
        <fullName evidence="4">Endonuclease/exonuclease/phosphatase family protein</fullName>
    </submittedName>
</protein>
<dbReference type="EMBL" id="JAJAGO010000018">
    <property type="protein sequence ID" value="MCT2594134.1"/>
    <property type="molecule type" value="Genomic_DNA"/>
</dbReference>
<feature type="compositionally biased region" description="Basic and acidic residues" evidence="1">
    <location>
        <begin position="1"/>
        <end position="20"/>
    </location>
</feature>
<dbReference type="Gene3D" id="3.60.10.10">
    <property type="entry name" value="Endonuclease/exonuclease/phosphatase"/>
    <property type="match status" value="1"/>
</dbReference>
<comment type="caution">
    <text evidence="4">The sequence shown here is derived from an EMBL/GenBank/DDBJ whole genome shotgun (WGS) entry which is preliminary data.</text>
</comment>
<organism evidence="4 5">
    <name type="scientific">Streptomyces gossypii</name>
    <dbReference type="NCBI Taxonomy" id="2883101"/>
    <lineage>
        <taxon>Bacteria</taxon>
        <taxon>Bacillati</taxon>
        <taxon>Actinomycetota</taxon>
        <taxon>Actinomycetes</taxon>
        <taxon>Kitasatosporales</taxon>
        <taxon>Streptomycetaceae</taxon>
        <taxon>Streptomyces</taxon>
    </lineage>
</organism>
<keyword evidence="2" id="KW-1133">Transmembrane helix</keyword>
<evidence type="ECO:0000313" key="4">
    <source>
        <dbReference type="EMBL" id="MCT2594134.1"/>
    </source>
</evidence>
<dbReference type="SUPFAM" id="SSF56219">
    <property type="entry name" value="DNase I-like"/>
    <property type="match status" value="1"/>
</dbReference>
<keyword evidence="2" id="KW-0472">Membrane</keyword>
<feature type="compositionally biased region" description="Low complexity" evidence="1">
    <location>
        <begin position="21"/>
        <end position="31"/>
    </location>
</feature>